<keyword evidence="2" id="KW-0812">Transmembrane</keyword>
<evidence type="ECO:0008006" key="5">
    <source>
        <dbReference type="Google" id="ProtNLM"/>
    </source>
</evidence>
<keyword evidence="2" id="KW-0472">Membrane</keyword>
<dbReference type="Proteomes" id="UP001595868">
    <property type="component" value="Unassembled WGS sequence"/>
</dbReference>
<name>A0ABV8KRP2_9ACTN</name>
<keyword evidence="2" id="KW-1133">Transmembrane helix</keyword>
<evidence type="ECO:0000256" key="1">
    <source>
        <dbReference type="SAM" id="MobiDB-lite"/>
    </source>
</evidence>
<protein>
    <recommendedName>
        <fullName evidence="5">Septum formation-related domain-containing protein</fullName>
    </recommendedName>
</protein>
<feature type="transmembrane region" description="Helical" evidence="2">
    <location>
        <begin position="34"/>
        <end position="53"/>
    </location>
</feature>
<sequence>MGPAPTGPGSDEGMGPAPTGPDSDSKPSGLPVKALVIAAVAVVVLVVGGVVGWKALSGSAGSAAVGDCLAGENKDEIKPVKCDDPAARHKVVGKLKDKTEADLDAASKGDNPCSAYPTAESAFWEGEKGGKGYILCLEPVKK</sequence>
<feature type="region of interest" description="Disordered" evidence="1">
    <location>
        <begin position="1"/>
        <end position="27"/>
    </location>
</feature>
<comment type="caution">
    <text evidence="3">The sequence shown here is derived from an EMBL/GenBank/DDBJ whole genome shotgun (WGS) entry which is preliminary data.</text>
</comment>
<dbReference type="EMBL" id="JBHSBN010000018">
    <property type="protein sequence ID" value="MFC4108788.1"/>
    <property type="molecule type" value="Genomic_DNA"/>
</dbReference>
<accession>A0ABV8KRP2</accession>
<evidence type="ECO:0000313" key="3">
    <source>
        <dbReference type="EMBL" id="MFC4108788.1"/>
    </source>
</evidence>
<evidence type="ECO:0000313" key="4">
    <source>
        <dbReference type="Proteomes" id="UP001595868"/>
    </source>
</evidence>
<reference evidence="4" key="1">
    <citation type="journal article" date="2019" name="Int. J. Syst. Evol. Microbiol.">
        <title>The Global Catalogue of Microorganisms (GCM) 10K type strain sequencing project: providing services to taxonomists for standard genome sequencing and annotation.</title>
        <authorList>
            <consortium name="The Broad Institute Genomics Platform"/>
            <consortium name="The Broad Institute Genome Sequencing Center for Infectious Disease"/>
            <person name="Wu L."/>
            <person name="Ma J."/>
        </authorList>
    </citation>
    <scope>NUCLEOTIDE SEQUENCE [LARGE SCALE GENOMIC DNA]</scope>
    <source>
        <strain evidence="4">2902at01</strain>
    </source>
</reference>
<organism evidence="3 4">
    <name type="scientific">Micromonospora zhanjiangensis</name>
    <dbReference type="NCBI Taxonomy" id="1522057"/>
    <lineage>
        <taxon>Bacteria</taxon>
        <taxon>Bacillati</taxon>
        <taxon>Actinomycetota</taxon>
        <taxon>Actinomycetes</taxon>
        <taxon>Micromonosporales</taxon>
        <taxon>Micromonosporaceae</taxon>
        <taxon>Micromonospora</taxon>
    </lineage>
</organism>
<proteinExistence type="predicted"/>
<keyword evidence="4" id="KW-1185">Reference proteome</keyword>
<evidence type="ECO:0000256" key="2">
    <source>
        <dbReference type="SAM" id="Phobius"/>
    </source>
</evidence>
<dbReference type="RefSeq" id="WP_377549489.1">
    <property type="nucleotide sequence ID" value="NZ_JBHSBN010000018.1"/>
</dbReference>
<gene>
    <name evidence="3" type="ORF">ACFOX0_22995</name>
</gene>